<feature type="domain" description="YqgF/RNase H-like" evidence="6">
    <location>
        <begin position="1"/>
        <end position="100"/>
    </location>
</feature>
<dbReference type="PANTHER" id="PTHR33317">
    <property type="entry name" value="POLYNUCLEOTIDYL TRANSFERASE, RIBONUCLEASE H-LIKE SUPERFAMILY PROTEIN"/>
    <property type="match status" value="1"/>
</dbReference>
<comment type="subcellular location">
    <subcellularLocation>
        <location evidence="5">Cytoplasm</location>
    </subcellularLocation>
</comment>
<dbReference type="KEGG" id="tos:Theos_0120"/>
<dbReference type="GO" id="GO:0000967">
    <property type="term" value="P:rRNA 5'-end processing"/>
    <property type="evidence" value="ECO:0007669"/>
    <property type="project" value="UniProtKB-UniRule"/>
</dbReference>
<organism evidence="7 8">
    <name type="scientific">Thermus oshimai JL-2</name>
    <dbReference type="NCBI Taxonomy" id="751945"/>
    <lineage>
        <taxon>Bacteria</taxon>
        <taxon>Thermotogati</taxon>
        <taxon>Deinococcota</taxon>
        <taxon>Deinococci</taxon>
        <taxon>Thermales</taxon>
        <taxon>Thermaceae</taxon>
        <taxon>Thermus</taxon>
    </lineage>
</organism>
<dbReference type="STRING" id="751945.Theos_0120"/>
<keyword evidence="8" id="KW-1185">Reference proteome</keyword>
<proteinExistence type="inferred from homology"/>
<dbReference type="EMBL" id="CP003249">
    <property type="protein sequence ID" value="AFV75203.1"/>
    <property type="molecule type" value="Genomic_DNA"/>
</dbReference>
<evidence type="ECO:0000256" key="5">
    <source>
        <dbReference type="HAMAP-Rule" id="MF_00651"/>
    </source>
</evidence>
<keyword evidence="3 5" id="KW-0540">Nuclease</keyword>
<dbReference type="EC" id="3.1.-.-" evidence="5"/>
<dbReference type="Pfam" id="PF03652">
    <property type="entry name" value="RuvX"/>
    <property type="match status" value="1"/>
</dbReference>
<dbReference type="Proteomes" id="UP000000211">
    <property type="component" value="Chromosome"/>
</dbReference>
<sequence>MRVGALDVGRARIGLAVGEEGRPFAFGRGYLVRQGLERDVEALLDFVRREGLARLVVGLPLRTDGTMSEEAQGVLALVEALRARGVEVVLVDERYTTKLAERRLREAPRRLKRDKGKLDEMAAVVLLEDYLAGGA</sequence>
<gene>
    <name evidence="7" type="ORF">Theos_0120</name>
</gene>
<evidence type="ECO:0000256" key="2">
    <source>
        <dbReference type="ARBA" id="ARBA00022517"/>
    </source>
</evidence>
<evidence type="ECO:0000256" key="3">
    <source>
        <dbReference type="ARBA" id="ARBA00022722"/>
    </source>
</evidence>
<dbReference type="InterPro" id="IPR012337">
    <property type="entry name" value="RNaseH-like_sf"/>
</dbReference>
<evidence type="ECO:0000313" key="8">
    <source>
        <dbReference type="Proteomes" id="UP000000211"/>
    </source>
</evidence>
<name>K7QVD5_THEOS</name>
<keyword evidence="1 5" id="KW-0963">Cytoplasm</keyword>
<evidence type="ECO:0000313" key="7">
    <source>
        <dbReference type="EMBL" id="AFV75203.1"/>
    </source>
</evidence>
<dbReference type="InterPro" id="IPR006641">
    <property type="entry name" value="YqgF/RNaseH-like_dom"/>
</dbReference>
<dbReference type="OrthoDB" id="9796140at2"/>
<dbReference type="HOGENOM" id="CLU_098240_2_2_0"/>
<dbReference type="eggNOG" id="COG0816">
    <property type="taxonomic scope" value="Bacteria"/>
</dbReference>
<dbReference type="RefSeq" id="WP_016328403.1">
    <property type="nucleotide sequence ID" value="NC_019386.1"/>
</dbReference>
<evidence type="ECO:0000256" key="4">
    <source>
        <dbReference type="ARBA" id="ARBA00022801"/>
    </source>
</evidence>
<dbReference type="InterPro" id="IPR037027">
    <property type="entry name" value="YqgF/RNaseH-like_dom_sf"/>
</dbReference>
<dbReference type="Gene3D" id="3.30.420.140">
    <property type="entry name" value="YqgF/RNase H-like domain"/>
    <property type="match status" value="1"/>
</dbReference>
<dbReference type="GO" id="GO:0005829">
    <property type="term" value="C:cytosol"/>
    <property type="evidence" value="ECO:0007669"/>
    <property type="project" value="TreeGrafter"/>
</dbReference>
<comment type="similarity">
    <text evidence="5">Belongs to the YqgF HJR family.</text>
</comment>
<dbReference type="SUPFAM" id="SSF53098">
    <property type="entry name" value="Ribonuclease H-like"/>
    <property type="match status" value="1"/>
</dbReference>
<accession>K7QVD5</accession>
<evidence type="ECO:0000259" key="6">
    <source>
        <dbReference type="SMART" id="SM00732"/>
    </source>
</evidence>
<reference evidence="7 8" key="1">
    <citation type="journal article" date="2013" name="Genome Announc.">
        <title>Whole Genome Sequencing of Thermus oshimai JL-2 and Thermus thermophilus JL-18, Incomplete Denitrifiers from the United States Great Basin.</title>
        <authorList>
            <person name="Murugapiran S.K."/>
            <person name="Huntemann M."/>
            <person name="Wei C.L."/>
            <person name="Han J."/>
            <person name="Detter J.C."/>
            <person name="Han C.S."/>
            <person name="Erkkila T.H."/>
            <person name="Teshima H."/>
            <person name="Chen A."/>
            <person name="Kyrpides N."/>
            <person name="Mavrommatis K."/>
            <person name="Markowitz V."/>
            <person name="Szeto E."/>
            <person name="Ivanova N."/>
            <person name="Pagani I."/>
            <person name="Lam J."/>
            <person name="McDonald A.I."/>
            <person name="Dodsworth J.A."/>
            <person name="Pati A."/>
            <person name="Goodwin L."/>
            <person name="Peters L."/>
            <person name="Pitluck S."/>
            <person name="Woyke T."/>
            <person name="Hedlund B.P."/>
        </authorList>
    </citation>
    <scope>NUCLEOTIDE SEQUENCE</scope>
    <source>
        <strain evidence="7 8">JL-2</strain>
    </source>
</reference>
<protein>
    <recommendedName>
        <fullName evidence="5">Putative pre-16S rRNA nuclease</fullName>
        <ecNumber evidence="5">3.1.-.-</ecNumber>
    </recommendedName>
</protein>
<dbReference type="CDD" id="cd16964">
    <property type="entry name" value="YqgF"/>
    <property type="match status" value="1"/>
</dbReference>
<dbReference type="HAMAP" id="MF_00651">
    <property type="entry name" value="Nuclease_YqgF"/>
    <property type="match status" value="1"/>
</dbReference>
<dbReference type="SMART" id="SM00732">
    <property type="entry name" value="YqgFc"/>
    <property type="match status" value="1"/>
</dbReference>
<keyword evidence="2 5" id="KW-0690">Ribosome biogenesis</keyword>
<dbReference type="GO" id="GO:0016788">
    <property type="term" value="F:hydrolase activity, acting on ester bonds"/>
    <property type="evidence" value="ECO:0007669"/>
    <property type="project" value="UniProtKB-UniRule"/>
</dbReference>
<dbReference type="AlphaFoldDB" id="K7QVD5"/>
<keyword evidence="4 5" id="KW-0378">Hydrolase</keyword>
<evidence type="ECO:0000256" key="1">
    <source>
        <dbReference type="ARBA" id="ARBA00022490"/>
    </source>
</evidence>
<dbReference type="GO" id="GO:0004518">
    <property type="term" value="F:nuclease activity"/>
    <property type="evidence" value="ECO:0007669"/>
    <property type="project" value="UniProtKB-KW"/>
</dbReference>
<dbReference type="PANTHER" id="PTHR33317:SF4">
    <property type="entry name" value="POLYNUCLEOTIDYL TRANSFERASE, RIBONUCLEASE H-LIKE SUPERFAMILY PROTEIN"/>
    <property type="match status" value="1"/>
</dbReference>
<comment type="function">
    <text evidence="5">Could be a nuclease involved in processing of the 5'-end of pre-16S rRNA.</text>
</comment>
<dbReference type="NCBIfam" id="TIGR00250">
    <property type="entry name" value="RNAse_H_YqgF"/>
    <property type="match status" value="1"/>
</dbReference>
<dbReference type="InterPro" id="IPR005227">
    <property type="entry name" value="YqgF"/>
</dbReference>
<dbReference type="PATRIC" id="fig|751945.3.peg.115"/>